<protein>
    <submittedName>
        <fullName evidence="2">Uncharacterized protein</fullName>
    </submittedName>
</protein>
<feature type="compositionally biased region" description="Polar residues" evidence="1">
    <location>
        <begin position="7"/>
        <end position="18"/>
    </location>
</feature>
<evidence type="ECO:0000256" key="1">
    <source>
        <dbReference type="SAM" id="MobiDB-lite"/>
    </source>
</evidence>
<evidence type="ECO:0000313" key="2">
    <source>
        <dbReference type="EMBL" id="VVC35988.1"/>
    </source>
</evidence>
<sequence>MCGGAEGSSSFQPISAATSFRKRPPRNENSFFCRKIYPDKCPIKRFRPMKIETMGYVIHDSLVVQTIELASSHSKCEFAPPLIYAADFDDGVTSRPSDSFRDIPARSAGRFSVSRNSQLSRIVVVRTALHSDYRITSRKPLSNLPARRCILSQEL</sequence>
<dbReference type="AlphaFoldDB" id="A0A5E4MUT5"/>
<accession>A0A5E4MUT5</accession>
<keyword evidence="3" id="KW-1185">Reference proteome</keyword>
<organism evidence="2 3">
    <name type="scientific">Cinara cedri</name>
    <dbReference type="NCBI Taxonomy" id="506608"/>
    <lineage>
        <taxon>Eukaryota</taxon>
        <taxon>Metazoa</taxon>
        <taxon>Ecdysozoa</taxon>
        <taxon>Arthropoda</taxon>
        <taxon>Hexapoda</taxon>
        <taxon>Insecta</taxon>
        <taxon>Pterygota</taxon>
        <taxon>Neoptera</taxon>
        <taxon>Paraneoptera</taxon>
        <taxon>Hemiptera</taxon>
        <taxon>Sternorrhyncha</taxon>
        <taxon>Aphidomorpha</taxon>
        <taxon>Aphidoidea</taxon>
        <taxon>Aphididae</taxon>
        <taxon>Lachninae</taxon>
        <taxon>Cinara</taxon>
    </lineage>
</organism>
<gene>
    <name evidence="2" type="ORF">CINCED_3A006391</name>
</gene>
<feature type="region of interest" description="Disordered" evidence="1">
    <location>
        <begin position="1"/>
        <end position="22"/>
    </location>
</feature>
<dbReference type="EMBL" id="CABPRJ010001429">
    <property type="protein sequence ID" value="VVC35988.1"/>
    <property type="molecule type" value="Genomic_DNA"/>
</dbReference>
<evidence type="ECO:0000313" key="3">
    <source>
        <dbReference type="Proteomes" id="UP000325440"/>
    </source>
</evidence>
<proteinExistence type="predicted"/>
<reference evidence="2 3" key="1">
    <citation type="submission" date="2019-08" db="EMBL/GenBank/DDBJ databases">
        <authorList>
            <person name="Alioto T."/>
            <person name="Alioto T."/>
            <person name="Gomez Garrido J."/>
        </authorList>
    </citation>
    <scope>NUCLEOTIDE SEQUENCE [LARGE SCALE GENOMIC DNA]</scope>
</reference>
<dbReference type="Proteomes" id="UP000325440">
    <property type="component" value="Unassembled WGS sequence"/>
</dbReference>
<name>A0A5E4MUT5_9HEMI</name>